<evidence type="ECO:0000256" key="7">
    <source>
        <dbReference type="ARBA" id="ARBA00022840"/>
    </source>
</evidence>
<dbReference type="Pfam" id="PF02518">
    <property type="entry name" value="HATPase_c"/>
    <property type="match status" value="1"/>
</dbReference>
<evidence type="ECO:0000313" key="13">
    <source>
        <dbReference type="Proteomes" id="UP001501444"/>
    </source>
</evidence>
<sequence>MDASRWLRWDRLVPVKVAAVQLLAVAVATHHPTARPAPDSLGWLLVALGPQLLFARERAPVAVLAAGIVPPALYCALGYRYGPTFIALAVAMFYAVLRGHRAAAWATTFVGLAGYVVLTRLLGREPVPGPMTLVAIAAVLALILTAAEALRAARERRRAEERRAAGAERLRAARDLHDVLAHQVALVTVHANLALRVLDRDPARVRESLTAIKDVSRSTMTDLRAVLATLRAEPSPTAPIAGLDRLASLEAQAAAAGLRLTVEVQGAPVALPTAVDLAAYRIIQEAVTNVQRHSPARSASVRVWYLADAVRVTIADPGPSPATLHPGGGLTGMRERALTVGGTCDISSVPGGGVEVRAHLPYEAWS</sequence>
<keyword evidence="5" id="KW-0547">Nucleotide-binding</keyword>
<feature type="domain" description="Histidine kinase/HSP90-like ATPase" evidence="10">
    <location>
        <begin position="278"/>
        <end position="363"/>
    </location>
</feature>
<evidence type="ECO:0000256" key="9">
    <source>
        <dbReference type="SAM" id="Phobius"/>
    </source>
</evidence>
<dbReference type="InterPro" id="IPR036890">
    <property type="entry name" value="HATPase_C_sf"/>
</dbReference>
<dbReference type="EC" id="2.7.13.3" evidence="2"/>
<accession>A0ABN3GWZ2</accession>
<dbReference type="Gene3D" id="1.20.5.1930">
    <property type="match status" value="1"/>
</dbReference>
<feature type="transmembrane region" description="Helical" evidence="9">
    <location>
        <begin position="60"/>
        <end position="81"/>
    </location>
</feature>
<dbReference type="Pfam" id="PF07730">
    <property type="entry name" value="HisKA_3"/>
    <property type="match status" value="1"/>
</dbReference>
<evidence type="ECO:0000256" key="4">
    <source>
        <dbReference type="ARBA" id="ARBA00022679"/>
    </source>
</evidence>
<organism evidence="12 13">
    <name type="scientific">Dactylosporangium salmoneum</name>
    <dbReference type="NCBI Taxonomy" id="53361"/>
    <lineage>
        <taxon>Bacteria</taxon>
        <taxon>Bacillati</taxon>
        <taxon>Actinomycetota</taxon>
        <taxon>Actinomycetes</taxon>
        <taxon>Micromonosporales</taxon>
        <taxon>Micromonosporaceae</taxon>
        <taxon>Dactylosporangium</taxon>
    </lineage>
</organism>
<keyword evidence="4" id="KW-0808">Transferase</keyword>
<keyword evidence="6 12" id="KW-0418">Kinase</keyword>
<comment type="caution">
    <text evidence="12">The sequence shown here is derived from an EMBL/GenBank/DDBJ whole genome shotgun (WGS) entry which is preliminary data.</text>
</comment>
<reference evidence="12 13" key="1">
    <citation type="journal article" date="2019" name="Int. J. Syst. Evol. Microbiol.">
        <title>The Global Catalogue of Microorganisms (GCM) 10K type strain sequencing project: providing services to taxonomists for standard genome sequencing and annotation.</title>
        <authorList>
            <consortium name="The Broad Institute Genomics Platform"/>
            <consortium name="The Broad Institute Genome Sequencing Center for Infectious Disease"/>
            <person name="Wu L."/>
            <person name="Ma J."/>
        </authorList>
    </citation>
    <scope>NUCLEOTIDE SEQUENCE [LARGE SCALE GENOMIC DNA]</scope>
    <source>
        <strain evidence="12 13">JCM 3272</strain>
    </source>
</reference>
<feature type="transmembrane region" description="Helical" evidence="9">
    <location>
        <begin position="102"/>
        <end position="121"/>
    </location>
</feature>
<evidence type="ECO:0000256" key="5">
    <source>
        <dbReference type="ARBA" id="ARBA00022741"/>
    </source>
</evidence>
<evidence type="ECO:0000256" key="3">
    <source>
        <dbReference type="ARBA" id="ARBA00022553"/>
    </source>
</evidence>
<keyword evidence="9" id="KW-0472">Membrane</keyword>
<evidence type="ECO:0000259" key="10">
    <source>
        <dbReference type="Pfam" id="PF02518"/>
    </source>
</evidence>
<keyword evidence="13" id="KW-1185">Reference proteome</keyword>
<dbReference type="InterPro" id="IPR011712">
    <property type="entry name" value="Sig_transdc_His_kin_sub3_dim/P"/>
</dbReference>
<dbReference type="Proteomes" id="UP001501444">
    <property type="component" value="Unassembled WGS sequence"/>
</dbReference>
<keyword evidence="3" id="KW-0597">Phosphoprotein</keyword>
<gene>
    <name evidence="12" type="ORF">GCM10010170_060170</name>
</gene>
<evidence type="ECO:0000259" key="11">
    <source>
        <dbReference type="Pfam" id="PF07730"/>
    </source>
</evidence>
<name>A0ABN3GWZ2_9ACTN</name>
<keyword evidence="9" id="KW-1133">Transmembrane helix</keyword>
<dbReference type="SUPFAM" id="SSF55874">
    <property type="entry name" value="ATPase domain of HSP90 chaperone/DNA topoisomerase II/histidine kinase"/>
    <property type="match status" value="1"/>
</dbReference>
<keyword evidence="8" id="KW-0902">Two-component regulatory system</keyword>
<comment type="catalytic activity">
    <reaction evidence="1">
        <text>ATP + protein L-histidine = ADP + protein N-phospho-L-histidine.</text>
        <dbReference type="EC" id="2.7.13.3"/>
    </reaction>
</comment>
<evidence type="ECO:0000256" key="2">
    <source>
        <dbReference type="ARBA" id="ARBA00012438"/>
    </source>
</evidence>
<evidence type="ECO:0000256" key="1">
    <source>
        <dbReference type="ARBA" id="ARBA00000085"/>
    </source>
</evidence>
<dbReference type="Gene3D" id="3.30.565.10">
    <property type="entry name" value="Histidine kinase-like ATPase, C-terminal domain"/>
    <property type="match status" value="1"/>
</dbReference>
<evidence type="ECO:0000313" key="12">
    <source>
        <dbReference type="EMBL" id="GAA2363352.1"/>
    </source>
</evidence>
<dbReference type="GO" id="GO:0016301">
    <property type="term" value="F:kinase activity"/>
    <property type="evidence" value="ECO:0007669"/>
    <property type="project" value="UniProtKB-KW"/>
</dbReference>
<protein>
    <recommendedName>
        <fullName evidence="2">histidine kinase</fullName>
        <ecNumber evidence="2">2.7.13.3</ecNumber>
    </recommendedName>
</protein>
<dbReference type="InterPro" id="IPR003594">
    <property type="entry name" value="HATPase_dom"/>
</dbReference>
<keyword evidence="7" id="KW-0067">ATP-binding</keyword>
<keyword evidence="9" id="KW-0812">Transmembrane</keyword>
<feature type="domain" description="Signal transduction histidine kinase subgroup 3 dimerisation and phosphoacceptor" evidence="11">
    <location>
        <begin position="168"/>
        <end position="232"/>
    </location>
</feature>
<dbReference type="PANTHER" id="PTHR24421:SF10">
    <property type="entry name" value="NITRATE_NITRITE SENSOR PROTEIN NARQ"/>
    <property type="match status" value="1"/>
</dbReference>
<evidence type="ECO:0000256" key="6">
    <source>
        <dbReference type="ARBA" id="ARBA00022777"/>
    </source>
</evidence>
<feature type="transmembrane region" description="Helical" evidence="9">
    <location>
        <begin position="133"/>
        <end position="153"/>
    </location>
</feature>
<dbReference type="CDD" id="cd16917">
    <property type="entry name" value="HATPase_UhpB-NarQ-NarX-like"/>
    <property type="match status" value="1"/>
</dbReference>
<dbReference type="PANTHER" id="PTHR24421">
    <property type="entry name" value="NITRATE/NITRITE SENSOR PROTEIN NARX-RELATED"/>
    <property type="match status" value="1"/>
</dbReference>
<dbReference type="RefSeq" id="WP_344615924.1">
    <property type="nucleotide sequence ID" value="NZ_BAAARV010000058.1"/>
</dbReference>
<proteinExistence type="predicted"/>
<evidence type="ECO:0000256" key="8">
    <source>
        <dbReference type="ARBA" id="ARBA00023012"/>
    </source>
</evidence>
<dbReference type="InterPro" id="IPR050482">
    <property type="entry name" value="Sensor_HK_TwoCompSys"/>
</dbReference>
<dbReference type="EMBL" id="BAAARV010000058">
    <property type="protein sequence ID" value="GAA2363352.1"/>
    <property type="molecule type" value="Genomic_DNA"/>
</dbReference>